<evidence type="ECO:0000256" key="2">
    <source>
        <dbReference type="ARBA" id="ARBA00006275"/>
    </source>
</evidence>
<reference evidence="9 10" key="1">
    <citation type="submission" date="2021-05" db="EMBL/GenBank/DDBJ databases">
        <title>A Polyphasic approach of four new species of the genus Ohtaekwangia: Ohtaekwangia histidinii sp. nov., Ohtaekwangia cretensis sp. nov., Ohtaekwangia indiensis sp. nov., Ohtaekwangia reichenbachii sp. nov. from diverse environment.</title>
        <authorList>
            <person name="Octaviana S."/>
        </authorList>
    </citation>
    <scope>NUCLEOTIDE SEQUENCE [LARGE SCALE GENOMIC DNA]</scope>
    <source>
        <strain evidence="9 10">PWU5</strain>
    </source>
</reference>
<evidence type="ECO:0000256" key="4">
    <source>
        <dbReference type="ARBA" id="ARBA00023136"/>
    </source>
</evidence>
<keyword evidence="4" id="KW-0472">Membrane</keyword>
<feature type="domain" description="RagB/SusD" evidence="7">
    <location>
        <begin position="341"/>
        <end position="489"/>
    </location>
</feature>
<dbReference type="Pfam" id="PF07980">
    <property type="entry name" value="SusD_RagB"/>
    <property type="match status" value="1"/>
</dbReference>
<evidence type="ECO:0000313" key="10">
    <source>
        <dbReference type="Proteomes" id="UP001319080"/>
    </source>
</evidence>
<sequence>MKFIKRNIKLASVFLLLVFLVPSCKDFLEEDPQNFVAVSNFYKTEEDAVSAVNAIYGHLNSQSGDTFGGVYHSNFWIAVGLASDEMLNNQVGMTDADQLSNFTYSPQNGIVTDVWKQHYKAISLANIAIEKIPAIDMDAALRTRLVNEAKFLRGLLYFNLERMFGKIPLLLKVEEPLKPTAAEVNDIYTQIITDLTDAEGLPEDQTEGRGRATQGAAKALLAKVYLTRQEYSTAAAKALEVISSGNYALWDDYVDVFKIGNRGGKEAIFSVGFGDAGGKIIFWESGQFHTRLLPNALVKAGITNNTLGWQVPTQALADAYPTGDKRDSVTVFNAFDETVAGTPYNVPFDKYYFRKYWDVTNPDEFTNAKTAQDFPVIRYPDVLLMYAEALNEDNGPTDDAYTYLNMVRHRANLGDVSGLTKDQFRDEVLEQRRLELAAEGHRWFDLVRTGKLETLVPLAKPGVTPQAKHYLFPIPQRERDVNTNLPQNDY</sequence>
<dbReference type="AlphaFoldDB" id="A0AAP2DX72"/>
<keyword evidence="10" id="KW-1185">Reference proteome</keyword>
<evidence type="ECO:0000256" key="3">
    <source>
        <dbReference type="ARBA" id="ARBA00022729"/>
    </source>
</evidence>
<dbReference type="GO" id="GO:0009279">
    <property type="term" value="C:cell outer membrane"/>
    <property type="evidence" value="ECO:0007669"/>
    <property type="project" value="UniProtKB-SubCell"/>
</dbReference>
<evidence type="ECO:0000313" key="9">
    <source>
        <dbReference type="EMBL" id="MBT1707374.1"/>
    </source>
</evidence>
<organism evidence="9 10">
    <name type="scientific">Dawidia cretensis</name>
    <dbReference type="NCBI Taxonomy" id="2782350"/>
    <lineage>
        <taxon>Bacteria</taxon>
        <taxon>Pseudomonadati</taxon>
        <taxon>Bacteroidota</taxon>
        <taxon>Cytophagia</taxon>
        <taxon>Cytophagales</taxon>
        <taxon>Chryseotaleaceae</taxon>
        <taxon>Dawidia</taxon>
    </lineage>
</organism>
<dbReference type="RefSeq" id="WP_254082964.1">
    <property type="nucleotide sequence ID" value="NZ_JAHESE010000002.1"/>
</dbReference>
<dbReference type="Gene3D" id="1.25.40.390">
    <property type="match status" value="1"/>
</dbReference>
<evidence type="ECO:0000259" key="8">
    <source>
        <dbReference type="Pfam" id="PF14322"/>
    </source>
</evidence>
<dbReference type="SUPFAM" id="SSF48452">
    <property type="entry name" value="TPR-like"/>
    <property type="match status" value="1"/>
</dbReference>
<dbReference type="EMBL" id="JAHESE010000002">
    <property type="protein sequence ID" value="MBT1707374.1"/>
    <property type="molecule type" value="Genomic_DNA"/>
</dbReference>
<keyword evidence="5" id="KW-0998">Cell outer membrane</keyword>
<evidence type="ECO:0000256" key="1">
    <source>
        <dbReference type="ARBA" id="ARBA00004442"/>
    </source>
</evidence>
<evidence type="ECO:0000259" key="7">
    <source>
        <dbReference type="Pfam" id="PF07980"/>
    </source>
</evidence>
<keyword evidence="3 6" id="KW-0732">Signal</keyword>
<name>A0AAP2DX72_9BACT</name>
<feature type="chain" id="PRO_5042979727" evidence="6">
    <location>
        <begin position="26"/>
        <end position="490"/>
    </location>
</feature>
<protein>
    <submittedName>
        <fullName evidence="9">RagB/SusD family nutrient uptake outer membrane protein</fullName>
    </submittedName>
</protein>
<feature type="domain" description="SusD-like N-terminal" evidence="8">
    <location>
        <begin position="97"/>
        <end position="226"/>
    </location>
</feature>
<dbReference type="InterPro" id="IPR033985">
    <property type="entry name" value="SusD-like_N"/>
</dbReference>
<comment type="caution">
    <text evidence="9">The sequence shown here is derived from an EMBL/GenBank/DDBJ whole genome shotgun (WGS) entry which is preliminary data.</text>
</comment>
<dbReference type="Proteomes" id="UP001319080">
    <property type="component" value="Unassembled WGS sequence"/>
</dbReference>
<accession>A0AAP2DX72</accession>
<dbReference type="InterPro" id="IPR012944">
    <property type="entry name" value="SusD_RagB_dom"/>
</dbReference>
<dbReference type="Pfam" id="PF14322">
    <property type="entry name" value="SusD-like_3"/>
    <property type="match status" value="1"/>
</dbReference>
<evidence type="ECO:0000256" key="5">
    <source>
        <dbReference type="ARBA" id="ARBA00023237"/>
    </source>
</evidence>
<evidence type="ECO:0000256" key="6">
    <source>
        <dbReference type="SAM" id="SignalP"/>
    </source>
</evidence>
<dbReference type="CDD" id="cd08977">
    <property type="entry name" value="SusD"/>
    <property type="match status" value="1"/>
</dbReference>
<proteinExistence type="inferred from homology"/>
<feature type="signal peptide" evidence="6">
    <location>
        <begin position="1"/>
        <end position="25"/>
    </location>
</feature>
<gene>
    <name evidence="9" type="ORF">KK062_04030</name>
</gene>
<comment type="similarity">
    <text evidence="2">Belongs to the SusD family.</text>
</comment>
<dbReference type="InterPro" id="IPR011990">
    <property type="entry name" value="TPR-like_helical_dom_sf"/>
</dbReference>
<comment type="subcellular location">
    <subcellularLocation>
        <location evidence="1">Cell outer membrane</location>
    </subcellularLocation>
</comment>